<dbReference type="VEuPathDB" id="FungiDB:PTTG_29112"/>
<organism evidence="2">
    <name type="scientific">Puccinia triticina (isolate 1-1 / race 1 (BBBD))</name>
    <name type="common">Brown leaf rust fungus</name>
    <dbReference type="NCBI Taxonomy" id="630390"/>
    <lineage>
        <taxon>Eukaryota</taxon>
        <taxon>Fungi</taxon>
        <taxon>Dikarya</taxon>
        <taxon>Basidiomycota</taxon>
        <taxon>Pucciniomycotina</taxon>
        <taxon>Pucciniomycetes</taxon>
        <taxon>Pucciniales</taxon>
        <taxon>Pucciniaceae</taxon>
        <taxon>Puccinia</taxon>
    </lineage>
</organism>
<evidence type="ECO:0000313" key="3">
    <source>
        <dbReference type="EnsemblFungi" id="PTTG_29112-t43_1-p1"/>
    </source>
</evidence>
<feature type="region of interest" description="Disordered" evidence="1">
    <location>
        <begin position="192"/>
        <end position="228"/>
    </location>
</feature>
<evidence type="ECO:0000313" key="4">
    <source>
        <dbReference type="Proteomes" id="UP000005240"/>
    </source>
</evidence>
<reference evidence="2" key="2">
    <citation type="submission" date="2016-05" db="EMBL/GenBank/DDBJ databases">
        <title>Comparative analysis highlights variable genome content of wheat rusts and divergence of the mating loci.</title>
        <authorList>
            <person name="Cuomo C.A."/>
            <person name="Bakkeren G."/>
            <person name="Szabo L."/>
            <person name="Khalil H."/>
            <person name="Joly D."/>
            <person name="Goldberg J."/>
            <person name="Young S."/>
            <person name="Zeng Q."/>
            <person name="Fellers J."/>
        </authorList>
    </citation>
    <scope>NUCLEOTIDE SEQUENCE [LARGE SCALE GENOMIC DNA]</scope>
    <source>
        <strain evidence="2">1-1 BBBD Race 1</strain>
    </source>
</reference>
<dbReference type="EnsemblFungi" id="PTTG_29112-t43_1">
    <property type="protein sequence ID" value="PTTG_29112-t43_1-p1"/>
    <property type="gene ID" value="PTTG_29112"/>
</dbReference>
<dbReference type="Proteomes" id="UP000005240">
    <property type="component" value="Unassembled WGS sequence"/>
</dbReference>
<protein>
    <submittedName>
        <fullName evidence="2 3">Uncharacterized protein</fullName>
    </submittedName>
</protein>
<reference evidence="2" key="1">
    <citation type="submission" date="2009-11" db="EMBL/GenBank/DDBJ databases">
        <authorList>
            <consortium name="The Broad Institute Genome Sequencing Platform"/>
            <person name="Ward D."/>
            <person name="Feldgarden M."/>
            <person name="Earl A."/>
            <person name="Young S.K."/>
            <person name="Zeng Q."/>
            <person name="Koehrsen M."/>
            <person name="Alvarado L."/>
            <person name="Berlin A."/>
            <person name="Bochicchio J."/>
            <person name="Borenstein D."/>
            <person name="Chapman S.B."/>
            <person name="Chen Z."/>
            <person name="Engels R."/>
            <person name="Freedman E."/>
            <person name="Gellesch M."/>
            <person name="Goldberg J."/>
            <person name="Griggs A."/>
            <person name="Gujja S."/>
            <person name="Heilman E."/>
            <person name="Heiman D."/>
            <person name="Hepburn T."/>
            <person name="Howarth C."/>
            <person name="Jen D."/>
            <person name="Larson L."/>
            <person name="Lewis B."/>
            <person name="Mehta T."/>
            <person name="Park D."/>
            <person name="Pearson M."/>
            <person name="Roberts A."/>
            <person name="Saif S."/>
            <person name="Shea T."/>
            <person name="Shenoy N."/>
            <person name="Sisk P."/>
            <person name="Stolte C."/>
            <person name="Sykes S."/>
            <person name="Thomson T."/>
            <person name="Walk T."/>
            <person name="White J."/>
            <person name="Yandava C."/>
            <person name="Izard J."/>
            <person name="Baranova O.V."/>
            <person name="Blanton J.M."/>
            <person name="Tanner A.C."/>
            <person name="Dewhirst F.E."/>
            <person name="Haas B."/>
            <person name="Nusbaum C."/>
            <person name="Birren B."/>
        </authorList>
    </citation>
    <scope>NUCLEOTIDE SEQUENCE [LARGE SCALE GENOMIC DNA]</scope>
    <source>
        <strain evidence="2">1-1 BBBD Race 1</strain>
    </source>
</reference>
<feature type="compositionally biased region" description="Polar residues" evidence="1">
    <location>
        <begin position="192"/>
        <end position="204"/>
    </location>
</feature>
<evidence type="ECO:0000313" key="2">
    <source>
        <dbReference type="EMBL" id="OAV88201.1"/>
    </source>
</evidence>
<name>A0A180G691_PUCT1</name>
<proteinExistence type="predicted"/>
<evidence type="ECO:0000256" key="1">
    <source>
        <dbReference type="SAM" id="MobiDB-lite"/>
    </source>
</evidence>
<reference evidence="3" key="4">
    <citation type="submission" date="2025-05" db="UniProtKB">
        <authorList>
            <consortium name="EnsemblFungi"/>
        </authorList>
    </citation>
    <scope>IDENTIFICATION</scope>
    <source>
        <strain evidence="3">isolate 1-1 / race 1 (BBBD)</strain>
    </source>
</reference>
<dbReference type="EMBL" id="ADAS02000198">
    <property type="protein sequence ID" value="OAV88201.1"/>
    <property type="molecule type" value="Genomic_DNA"/>
</dbReference>
<accession>A0A180G691</accession>
<keyword evidence="4" id="KW-1185">Reference proteome</keyword>
<sequence>MSASSTVSGNRPLACQSLFEIEEETQVLVPEKQQYGLISTPSLFTCNEEDPMYCKVALRTNTSRDHVLIKGWMYKINAKALFLNEDSKVPVLNYLPERATKICLTENFAGNTVNDANFFGVGLVVSFQKDSREENPRHGPCLTAVVSHSDWDPNVVYLSPVGPAGIGSSGASASATSSPDRKRQVICFSSTSDPVEPVASSSTDRYIPDQAKAAPNGSMGQGTITSNPLDVEVPLNAIAGGKKRFKKN</sequence>
<dbReference type="AlphaFoldDB" id="A0A180G691"/>
<reference evidence="3 4" key="3">
    <citation type="journal article" date="2017" name="G3 (Bethesda)">
        <title>Comparative analysis highlights variable genome content of wheat rusts and divergence of the mating loci.</title>
        <authorList>
            <person name="Cuomo C.A."/>
            <person name="Bakkeren G."/>
            <person name="Khalil H.B."/>
            <person name="Panwar V."/>
            <person name="Joly D."/>
            <person name="Linning R."/>
            <person name="Sakthikumar S."/>
            <person name="Song X."/>
            <person name="Adiconis X."/>
            <person name="Fan L."/>
            <person name="Goldberg J.M."/>
            <person name="Levin J.Z."/>
            <person name="Young S."/>
            <person name="Zeng Q."/>
            <person name="Anikster Y."/>
            <person name="Bruce M."/>
            <person name="Wang M."/>
            <person name="Yin C."/>
            <person name="McCallum B."/>
            <person name="Szabo L.J."/>
            <person name="Hulbert S."/>
            <person name="Chen X."/>
            <person name="Fellers J.P."/>
        </authorList>
    </citation>
    <scope>NUCLEOTIDE SEQUENCE</scope>
    <source>
        <strain evidence="4">Isolate 1-1 / race 1 (BBBD)</strain>
        <strain evidence="3">isolate 1-1 / race 1 (BBBD)</strain>
    </source>
</reference>
<gene>
    <name evidence="2" type="ORF">PTTG_29112</name>
</gene>